<dbReference type="InterPro" id="IPR039528">
    <property type="entry name" value="DPM1-like"/>
</dbReference>
<sequence length="236" mass="27449">MKLFCLIPSYNESGNLKELCLRLNSVLKRKKIDYKILFILQGDVKSIEILKIIQKSYPQIGFQYFPNALGIGKAYRTGFLKVPKKWTHVLTLDADLNHQPEELEKFFHALQKTNADIVIGSRFIKGGNFYDKRWWKRIGSQFVNQVINILLGITIKDKTSGYRLIKKEVIANIGLKVKEKGYPFYMEFILLAQKSRYSIVEVPINYVPRKWGKSKMGKIKTLIDYLAFFCKLLINS</sequence>
<evidence type="ECO:0000259" key="4">
    <source>
        <dbReference type="Pfam" id="PF00535"/>
    </source>
</evidence>
<dbReference type="AlphaFoldDB" id="A0A1F6APE1"/>
<name>A0A1F6APE1_9BACT</name>
<evidence type="ECO:0000313" key="5">
    <source>
        <dbReference type="EMBL" id="OGG26570.1"/>
    </source>
</evidence>
<comment type="caution">
    <text evidence="5">The sequence shown here is derived from an EMBL/GenBank/DDBJ whole genome shotgun (WGS) entry which is preliminary data.</text>
</comment>
<dbReference type="SUPFAM" id="SSF53448">
    <property type="entry name" value="Nucleotide-diphospho-sugar transferases"/>
    <property type="match status" value="1"/>
</dbReference>
<dbReference type="InterPro" id="IPR029044">
    <property type="entry name" value="Nucleotide-diphossugar_trans"/>
</dbReference>
<dbReference type="Proteomes" id="UP000176609">
    <property type="component" value="Unassembled WGS sequence"/>
</dbReference>
<reference evidence="5 6" key="1">
    <citation type="journal article" date="2016" name="Nat. Commun.">
        <title>Thousands of microbial genomes shed light on interconnected biogeochemical processes in an aquifer system.</title>
        <authorList>
            <person name="Anantharaman K."/>
            <person name="Brown C.T."/>
            <person name="Hug L.A."/>
            <person name="Sharon I."/>
            <person name="Castelle C.J."/>
            <person name="Probst A.J."/>
            <person name="Thomas B.C."/>
            <person name="Singh A."/>
            <person name="Wilkins M.J."/>
            <person name="Karaoz U."/>
            <person name="Brodie E.L."/>
            <person name="Williams K.H."/>
            <person name="Hubbard S.S."/>
            <person name="Banfield J.F."/>
        </authorList>
    </citation>
    <scope>NUCLEOTIDE SEQUENCE [LARGE SCALE GENOMIC DNA]</scope>
</reference>
<dbReference type="Pfam" id="PF00535">
    <property type="entry name" value="Glycos_transf_2"/>
    <property type="match status" value="1"/>
</dbReference>
<feature type="domain" description="Glycosyltransferase 2-like" evidence="4">
    <location>
        <begin position="6"/>
        <end position="173"/>
    </location>
</feature>
<evidence type="ECO:0000256" key="3">
    <source>
        <dbReference type="ARBA" id="ARBA00022679"/>
    </source>
</evidence>
<dbReference type="GO" id="GO:0004582">
    <property type="term" value="F:dolichyl-phosphate beta-D-mannosyltransferase activity"/>
    <property type="evidence" value="ECO:0007669"/>
    <property type="project" value="InterPro"/>
</dbReference>
<protein>
    <recommendedName>
        <fullName evidence="4">Glycosyltransferase 2-like domain-containing protein</fullName>
    </recommendedName>
</protein>
<dbReference type="InterPro" id="IPR001173">
    <property type="entry name" value="Glyco_trans_2-like"/>
</dbReference>
<keyword evidence="2" id="KW-0328">Glycosyltransferase</keyword>
<evidence type="ECO:0000256" key="1">
    <source>
        <dbReference type="ARBA" id="ARBA00006739"/>
    </source>
</evidence>
<evidence type="ECO:0000313" key="6">
    <source>
        <dbReference type="Proteomes" id="UP000176609"/>
    </source>
</evidence>
<dbReference type="PANTHER" id="PTHR43398">
    <property type="entry name" value="DOLICHOL-PHOSPHATE MANNOSYLTRANSFERASE SUBUNIT 1"/>
    <property type="match status" value="1"/>
</dbReference>
<accession>A0A1F6APE1</accession>
<evidence type="ECO:0000256" key="2">
    <source>
        <dbReference type="ARBA" id="ARBA00022676"/>
    </source>
</evidence>
<dbReference type="PANTHER" id="PTHR43398:SF1">
    <property type="entry name" value="DOLICHOL-PHOSPHATE MANNOSYLTRANSFERASE SUBUNIT 1"/>
    <property type="match status" value="1"/>
</dbReference>
<dbReference type="Gene3D" id="3.90.550.10">
    <property type="entry name" value="Spore Coat Polysaccharide Biosynthesis Protein SpsA, Chain A"/>
    <property type="match status" value="1"/>
</dbReference>
<dbReference type="EMBL" id="MFJR01000008">
    <property type="protein sequence ID" value="OGG26570.1"/>
    <property type="molecule type" value="Genomic_DNA"/>
</dbReference>
<proteinExistence type="inferred from homology"/>
<keyword evidence="3" id="KW-0808">Transferase</keyword>
<comment type="similarity">
    <text evidence="1">Belongs to the glycosyltransferase 2 family.</text>
</comment>
<organism evidence="5 6">
    <name type="scientific">Candidatus Gottesmanbacteria bacterium RIFCSPLOWO2_01_FULL_39_12b</name>
    <dbReference type="NCBI Taxonomy" id="1798388"/>
    <lineage>
        <taxon>Bacteria</taxon>
        <taxon>Candidatus Gottesmaniibacteriota</taxon>
    </lineage>
</organism>
<gene>
    <name evidence="5" type="ORF">A2960_03750</name>
</gene>